<organism evidence="1">
    <name type="scientific">Nothobranchius kadleci</name>
    <name type="common">African annual killifish</name>
    <dbReference type="NCBI Taxonomy" id="1051664"/>
    <lineage>
        <taxon>Eukaryota</taxon>
        <taxon>Metazoa</taxon>
        <taxon>Chordata</taxon>
        <taxon>Craniata</taxon>
        <taxon>Vertebrata</taxon>
        <taxon>Euteleostomi</taxon>
        <taxon>Actinopterygii</taxon>
        <taxon>Neopterygii</taxon>
        <taxon>Teleostei</taxon>
        <taxon>Neoteleostei</taxon>
        <taxon>Acanthomorphata</taxon>
        <taxon>Ovalentaria</taxon>
        <taxon>Atherinomorphae</taxon>
        <taxon>Cyprinodontiformes</taxon>
        <taxon>Nothobranchiidae</taxon>
        <taxon>Nothobranchius</taxon>
    </lineage>
</organism>
<gene>
    <name evidence="1" type="primary">BX005380.2</name>
</gene>
<reference evidence="1" key="2">
    <citation type="submission" date="2016-06" db="EMBL/GenBank/DDBJ databases">
        <title>The genome of a short-lived fish provides insights into sex chromosome evolution and the genetic control of aging.</title>
        <authorList>
            <person name="Reichwald K."/>
            <person name="Felder M."/>
            <person name="Petzold A."/>
            <person name="Koch P."/>
            <person name="Groth M."/>
            <person name="Platzer M."/>
        </authorList>
    </citation>
    <scope>NUCLEOTIDE SEQUENCE</scope>
    <source>
        <tissue evidence="1">Brain</tissue>
    </source>
</reference>
<dbReference type="AlphaFoldDB" id="A0A1A8BRJ1"/>
<dbReference type="EMBL" id="HADZ01005868">
    <property type="protein sequence ID" value="SBP69809.1"/>
    <property type="molecule type" value="Transcribed_RNA"/>
</dbReference>
<name>A0A1A8BRJ1_NOTKA</name>
<accession>A0A1A8BRJ1</accession>
<proteinExistence type="predicted"/>
<sequence length="25" mass="2933">MCLLAKSFTTGLTSKRFFSYVWTLM</sequence>
<protein>
    <submittedName>
        <fullName evidence="1">Uncharacterized protein</fullName>
    </submittedName>
</protein>
<evidence type="ECO:0000313" key="1">
    <source>
        <dbReference type="EMBL" id="SBP69809.1"/>
    </source>
</evidence>
<reference evidence="1" key="1">
    <citation type="submission" date="2016-05" db="EMBL/GenBank/DDBJ databases">
        <authorList>
            <person name="Lavstsen T."/>
            <person name="Jespersen J.S."/>
        </authorList>
    </citation>
    <scope>NUCLEOTIDE SEQUENCE</scope>
    <source>
        <tissue evidence="1">Brain</tissue>
    </source>
</reference>